<dbReference type="InterPro" id="IPR012902">
    <property type="entry name" value="N_methyl_site"/>
</dbReference>
<evidence type="ECO:0000313" key="2">
    <source>
        <dbReference type="EMBL" id="MDR6582518.1"/>
    </source>
</evidence>
<keyword evidence="1" id="KW-0812">Transmembrane</keyword>
<evidence type="ECO:0000256" key="1">
    <source>
        <dbReference type="SAM" id="Phobius"/>
    </source>
</evidence>
<reference evidence="2 3" key="1">
    <citation type="submission" date="2023-07" db="EMBL/GenBank/DDBJ databases">
        <title>Sorghum-associated microbial communities from plants grown in Nebraska, USA.</title>
        <authorList>
            <person name="Schachtman D."/>
        </authorList>
    </citation>
    <scope>NUCLEOTIDE SEQUENCE [LARGE SCALE GENOMIC DNA]</scope>
    <source>
        <strain evidence="2 3">596</strain>
    </source>
</reference>
<keyword evidence="1" id="KW-1133">Transmembrane helix</keyword>
<dbReference type="InterPro" id="IPR045584">
    <property type="entry name" value="Pilin-like"/>
</dbReference>
<organism evidence="2 3">
    <name type="scientific">Herbaspirillum frisingense</name>
    <dbReference type="NCBI Taxonomy" id="92645"/>
    <lineage>
        <taxon>Bacteria</taxon>
        <taxon>Pseudomonadati</taxon>
        <taxon>Pseudomonadota</taxon>
        <taxon>Betaproteobacteria</taxon>
        <taxon>Burkholderiales</taxon>
        <taxon>Oxalobacteraceae</taxon>
        <taxon>Herbaspirillum</taxon>
    </lineage>
</organism>
<dbReference type="NCBIfam" id="TIGR02532">
    <property type="entry name" value="IV_pilin_GFxxxE"/>
    <property type="match status" value="1"/>
</dbReference>
<keyword evidence="3" id="KW-1185">Reference proteome</keyword>
<dbReference type="Gene3D" id="3.30.1690.10">
    <property type="entry name" value="TcpA-like pilin"/>
    <property type="match status" value="1"/>
</dbReference>
<name>A0ABU1P9D0_9BURK</name>
<evidence type="ECO:0000313" key="3">
    <source>
        <dbReference type="Proteomes" id="UP001260715"/>
    </source>
</evidence>
<proteinExistence type="predicted"/>
<protein>
    <submittedName>
        <fullName evidence="2">Prepilin-type N-terminal cleavage/methylation domain-containing protein</fullName>
    </submittedName>
</protein>
<feature type="transmembrane region" description="Helical" evidence="1">
    <location>
        <begin position="21"/>
        <end position="48"/>
    </location>
</feature>
<dbReference type="SUPFAM" id="SSF54523">
    <property type="entry name" value="Pili subunits"/>
    <property type="match status" value="1"/>
</dbReference>
<dbReference type="RefSeq" id="WP_102662404.1">
    <property type="nucleotide sequence ID" value="NZ_JAVDSJ010000001.1"/>
</dbReference>
<dbReference type="Pfam" id="PF07963">
    <property type="entry name" value="N_methyl"/>
    <property type="match status" value="1"/>
</dbReference>
<sequence>MLYSPHPVRKARTLPHAQRGFTIVELSVAVAIAGVLLVSAIALVQVVLRQTRTNDLVSSIPRTMTQIDKMYARVAEFTGLNTQVAIGVGAFDGAFDITGPANARVATHRFGYQTLARSTNAFRPGAGNGGTAYSVMYSGIPRAACADVVSSAATSGVLGLIVAPEGVVGTPAFTEANAAALTMPMFDGTGTAPPAGVMVKGTDNNSRLDVAAMSAGTACGTNNDTVTIAMVNWK</sequence>
<dbReference type="Proteomes" id="UP001260715">
    <property type="component" value="Unassembled WGS sequence"/>
</dbReference>
<gene>
    <name evidence="2" type="ORF">J2W50_000693</name>
</gene>
<accession>A0ABU1P9D0</accession>
<dbReference type="EMBL" id="JAVDSJ010000001">
    <property type="protein sequence ID" value="MDR6582518.1"/>
    <property type="molecule type" value="Genomic_DNA"/>
</dbReference>
<keyword evidence="1" id="KW-0472">Membrane</keyword>
<comment type="caution">
    <text evidence="2">The sequence shown here is derived from an EMBL/GenBank/DDBJ whole genome shotgun (WGS) entry which is preliminary data.</text>
</comment>